<evidence type="ECO:0000313" key="7">
    <source>
        <dbReference type="Proteomes" id="UP000190367"/>
    </source>
</evidence>
<reference evidence="7" key="1">
    <citation type="submission" date="2017-02" db="EMBL/GenBank/DDBJ databases">
        <authorList>
            <person name="Varghese N."/>
            <person name="Submissions S."/>
        </authorList>
    </citation>
    <scope>NUCLEOTIDE SEQUENCE [LARGE SCALE GENOMIC DNA]</scope>
    <source>
        <strain evidence="7">DSM 22224</strain>
    </source>
</reference>
<comment type="similarity">
    <text evidence="1">Belongs to the LysR transcriptional regulatory family.</text>
</comment>
<accession>A0A1T4TSY9</accession>
<dbReference type="GO" id="GO:0003700">
    <property type="term" value="F:DNA-binding transcription factor activity"/>
    <property type="evidence" value="ECO:0007669"/>
    <property type="project" value="InterPro"/>
</dbReference>
<evidence type="ECO:0000256" key="3">
    <source>
        <dbReference type="ARBA" id="ARBA00023125"/>
    </source>
</evidence>
<dbReference type="RefSeq" id="WP_078672550.1">
    <property type="nucleotide sequence ID" value="NZ_FUWZ01000006.1"/>
</dbReference>
<gene>
    <name evidence="6" type="ORF">SAMN04488128_106186</name>
</gene>
<keyword evidence="4" id="KW-0804">Transcription</keyword>
<protein>
    <submittedName>
        <fullName evidence="6">DNA-binding transcriptional regulator, LysR family</fullName>
    </submittedName>
</protein>
<evidence type="ECO:0000256" key="1">
    <source>
        <dbReference type="ARBA" id="ARBA00009437"/>
    </source>
</evidence>
<name>A0A1T4TSY9_9BACT</name>
<sequence>MLSTHHQVFIEVAREKSFSKASQTLFISQPAISKHVKYLEEYYRTRLFERKGIQISLTDAGSFLLKRLLQVANIQADTEFEMAAFSDKHQAKGLLKLGASTTVALYILPKVLSAFQQEYPQVEINLLNRNAEIVLAALLNQEINLGIIEGRGKLTNVVYHPFINDQVIAVCGRKSGLSKTRHYPLKEVLRMPVALRERGSGTLEALKDALQKHKTGIDELQIKARLGGTEALKNFLIESGCIGFLPKRSVFKELKQGDLTEISFEGLHIERSFYFIQRKGETSELNKKLIRYARSIYNQ</sequence>
<dbReference type="SUPFAM" id="SSF53850">
    <property type="entry name" value="Periplasmic binding protein-like II"/>
    <property type="match status" value="1"/>
</dbReference>
<dbReference type="Pfam" id="PF03466">
    <property type="entry name" value="LysR_substrate"/>
    <property type="match status" value="1"/>
</dbReference>
<dbReference type="PRINTS" id="PR00039">
    <property type="entry name" value="HTHLYSR"/>
</dbReference>
<proteinExistence type="inferred from homology"/>
<dbReference type="OrthoDB" id="9785745at2"/>
<dbReference type="PANTHER" id="PTHR30126">
    <property type="entry name" value="HTH-TYPE TRANSCRIPTIONAL REGULATOR"/>
    <property type="match status" value="1"/>
</dbReference>
<dbReference type="Gene3D" id="1.10.10.10">
    <property type="entry name" value="Winged helix-like DNA-binding domain superfamily/Winged helix DNA-binding domain"/>
    <property type="match status" value="1"/>
</dbReference>
<keyword evidence="2" id="KW-0805">Transcription regulation</keyword>
<dbReference type="InterPro" id="IPR036388">
    <property type="entry name" value="WH-like_DNA-bd_sf"/>
</dbReference>
<dbReference type="AlphaFoldDB" id="A0A1T4TSY9"/>
<evidence type="ECO:0000313" key="6">
    <source>
        <dbReference type="EMBL" id="SKA43438.1"/>
    </source>
</evidence>
<dbReference type="InterPro" id="IPR036390">
    <property type="entry name" value="WH_DNA-bd_sf"/>
</dbReference>
<dbReference type="Pfam" id="PF00126">
    <property type="entry name" value="HTH_1"/>
    <property type="match status" value="1"/>
</dbReference>
<dbReference type="STRING" id="634771.SAMN04488128_106186"/>
<dbReference type="SUPFAM" id="SSF46785">
    <property type="entry name" value="Winged helix' DNA-binding domain"/>
    <property type="match status" value="1"/>
</dbReference>
<dbReference type="PROSITE" id="PS50931">
    <property type="entry name" value="HTH_LYSR"/>
    <property type="match status" value="1"/>
</dbReference>
<keyword evidence="7" id="KW-1185">Reference proteome</keyword>
<dbReference type="PANTHER" id="PTHR30126:SF39">
    <property type="entry name" value="HTH-TYPE TRANSCRIPTIONAL REGULATOR CYSL"/>
    <property type="match status" value="1"/>
</dbReference>
<keyword evidence="3 6" id="KW-0238">DNA-binding</keyword>
<dbReference type="InterPro" id="IPR005119">
    <property type="entry name" value="LysR_subst-bd"/>
</dbReference>
<evidence type="ECO:0000259" key="5">
    <source>
        <dbReference type="PROSITE" id="PS50931"/>
    </source>
</evidence>
<dbReference type="InterPro" id="IPR000847">
    <property type="entry name" value="LysR_HTH_N"/>
</dbReference>
<evidence type="ECO:0000256" key="2">
    <source>
        <dbReference type="ARBA" id="ARBA00023015"/>
    </source>
</evidence>
<dbReference type="Proteomes" id="UP000190367">
    <property type="component" value="Unassembled WGS sequence"/>
</dbReference>
<dbReference type="GO" id="GO:0000976">
    <property type="term" value="F:transcription cis-regulatory region binding"/>
    <property type="evidence" value="ECO:0007669"/>
    <property type="project" value="TreeGrafter"/>
</dbReference>
<organism evidence="6 7">
    <name type="scientific">Chitinophaga eiseniae</name>
    <dbReference type="NCBI Taxonomy" id="634771"/>
    <lineage>
        <taxon>Bacteria</taxon>
        <taxon>Pseudomonadati</taxon>
        <taxon>Bacteroidota</taxon>
        <taxon>Chitinophagia</taxon>
        <taxon>Chitinophagales</taxon>
        <taxon>Chitinophagaceae</taxon>
        <taxon>Chitinophaga</taxon>
    </lineage>
</organism>
<feature type="domain" description="HTH lysR-type" evidence="5">
    <location>
        <begin position="1"/>
        <end position="58"/>
    </location>
</feature>
<dbReference type="Gene3D" id="3.40.190.10">
    <property type="entry name" value="Periplasmic binding protein-like II"/>
    <property type="match status" value="2"/>
</dbReference>
<evidence type="ECO:0000256" key="4">
    <source>
        <dbReference type="ARBA" id="ARBA00023163"/>
    </source>
</evidence>
<dbReference type="EMBL" id="FUWZ01000006">
    <property type="protein sequence ID" value="SKA43438.1"/>
    <property type="molecule type" value="Genomic_DNA"/>
</dbReference>